<dbReference type="Proteomes" id="UP000006048">
    <property type="component" value="Chromosome"/>
</dbReference>
<dbReference type="PANTHER" id="PTHR10353">
    <property type="entry name" value="GLYCOSYL HYDROLASE"/>
    <property type="match status" value="1"/>
</dbReference>
<reference evidence="6 7" key="1">
    <citation type="submission" date="2012-06" db="EMBL/GenBank/DDBJ databases">
        <title>The complete chromosome of genome of Turneriella parva DSM 21527.</title>
        <authorList>
            <consortium name="US DOE Joint Genome Institute (JGI-PGF)"/>
            <person name="Lucas S."/>
            <person name="Han J."/>
            <person name="Lapidus A."/>
            <person name="Bruce D."/>
            <person name="Goodwin L."/>
            <person name="Pitluck S."/>
            <person name="Peters L."/>
            <person name="Kyrpides N."/>
            <person name="Mavromatis K."/>
            <person name="Ivanova N."/>
            <person name="Mikhailova N."/>
            <person name="Chertkov O."/>
            <person name="Detter J.C."/>
            <person name="Tapia R."/>
            <person name="Han C."/>
            <person name="Land M."/>
            <person name="Hauser L."/>
            <person name="Markowitz V."/>
            <person name="Cheng J.-F."/>
            <person name="Hugenholtz P."/>
            <person name="Woyke T."/>
            <person name="Wu D."/>
            <person name="Gronow S."/>
            <person name="Wellnitz S."/>
            <person name="Brambilla E."/>
            <person name="Klenk H.-P."/>
            <person name="Eisen J.A."/>
        </authorList>
    </citation>
    <scope>NUCLEOTIDE SEQUENCE [LARGE SCALE GENOMIC DNA]</scope>
    <source>
        <strain evidence="7">ATCC BAA-1111 / DSM 21527 / NCTC 11395 / H</strain>
    </source>
</reference>
<evidence type="ECO:0000256" key="3">
    <source>
        <dbReference type="ARBA" id="ARBA00023295"/>
    </source>
</evidence>
<keyword evidence="2 6" id="KW-0378">Hydrolase</keyword>
<dbReference type="Gene3D" id="3.20.20.80">
    <property type="entry name" value="Glycosidases"/>
    <property type="match status" value="1"/>
</dbReference>
<dbReference type="AlphaFoldDB" id="I4B0Q7"/>
<feature type="chain" id="PRO_5003686573" evidence="5">
    <location>
        <begin position="17"/>
        <end position="498"/>
    </location>
</feature>
<dbReference type="GO" id="GO:0008422">
    <property type="term" value="F:beta-glucosidase activity"/>
    <property type="evidence" value="ECO:0007669"/>
    <property type="project" value="TreeGrafter"/>
</dbReference>
<name>I4B0Q7_TURPD</name>
<dbReference type="HOGENOM" id="CLU_001859_1_3_12"/>
<dbReference type="InterPro" id="IPR001360">
    <property type="entry name" value="Glyco_hydro_1"/>
</dbReference>
<evidence type="ECO:0000256" key="2">
    <source>
        <dbReference type="ARBA" id="ARBA00022801"/>
    </source>
</evidence>
<dbReference type="RefSeq" id="WP_014801385.1">
    <property type="nucleotide sequence ID" value="NC_018020.1"/>
</dbReference>
<dbReference type="InterPro" id="IPR017853">
    <property type="entry name" value="GH"/>
</dbReference>
<gene>
    <name evidence="6" type="ordered locus">Turpa_0202</name>
</gene>
<evidence type="ECO:0000256" key="1">
    <source>
        <dbReference type="ARBA" id="ARBA00010838"/>
    </source>
</evidence>
<evidence type="ECO:0000256" key="5">
    <source>
        <dbReference type="SAM" id="SignalP"/>
    </source>
</evidence>
<feature type="signal peptide" evidence="5">
    <location>
        <begin position="1"/>
        <end position="16"/>
    </location>
</feature>
<dbReference type="Pfam" id="PF00232">
    <property type="entry name" value="Glyco_hydro_1"/>
    <property type="match status" value="1"/>
</dbReference>
<accession>I4B0Q7</accession>
<evidence type="ECO:0000256" key="4">
    <source>
        <dbReference type="RuleBase" id="RU003690"/>
    </source>
</evidence>
<dbReference type="OrthoDB" id="9765195at2"/>
<dbReference type="KEGG" id="tpx:Turpa_0202"/>
<keyword evidence="7" id="KW-1185">Reference proteome</keyword>
<protein>
    <submittedName>
        <fullName evidence="6">Glycoside hydrolase family 1</fullName>
    </submittedName>
</protein>
<evidence type="ECO:0000313" key="6">
    <source>
        <dbReference type="EMBL" id="AFM10864.1"/>
    </source>
</evidence>
<keyword evidence="3" id="KW-0326">Glycosidase</keyword>
<dbReference type="SUPFAM" id="SSF51445">
    <property type="entry name" value="(Trans)glycosidases"/>
    <property type="match status" value="1"/>
</dbReference>
<dbReference type="GO" id="GO:0005975">
    <property type="term" value="P:carbohydrate metabolic process"/>
    <property type="evidence" value="ECO:0007669"/>
    <property type="project" value="InterPro"/>
</dbReference>
<dbReference type="STRING" id="869212.Turpa_0202"/>
<dbReference type="EMBL" id="CP002959">
    <property type="protein sequence ID" value="AFM10864.1"/>
    <property type="molecule type" value="Genomic_DNA"/>
</dbReference>
<organism evidence="6 7">
    <name type="scientific">Turneriella parva (strain ATCC BAA-1111 / DSM 21527 / NCTC 11395 / H)</name>
    <name type="common">Leptospira parva</name>
    <dbReference type="NCBI Taxonomy" id="869212"/>
    <lineage>
        <taxon>Bacteria</taxon>
        <taxon>Pseudomonadati</taxon>
        <taxon>Spirochaetota</taxon>
        <taxon>Spirochaetia</taxon>
        <taxon>Leptospirales</taxon>
        <taxon>Leptospiraceae</taxon>
        <taxon>Turneriella</taxon>
    </lineage>
</organism>
<dbReference type="PANTHER" id="PTHR10353:SF209">
    <property type="entry name" value="GALACTOLIPID GALACTOSYLTRANSFERASE SFR2, CHLOROPLASTIC"/>
    <property type="match status" value="1"/>
</dbReference>
<proteinExistence type="inferred from homology"/>
<keyword evidence="5" id="KW-0732">Signal</keyword>
<evidence type="ECO:0000313" key="7">
    <source>
        <dbReference type="Proteomes" id="UP000006048"/>
    </source>
</evidence>
<comment type="similarity">
    <text evidence="1 4">Belongs to the glycosyl hydrolase 1 family.</text>
</comment>
<sequence>MRKFSFFVLLSLMALATHCGKSRTSEKLTRTEVAQPLKFPKGFLWGTATAAEQLEATTASDWAELIRKSYAGEGKAVAGAAIKDLHLWSADVITKKTAHNEKLAEDVALMKEMGNNAYRFSIAWDKLFPKAETTEPDAAAVAFYDKLFAELKRNGIEPSVTLFHFSSPQWFFAEKDGKRGWERADALEHFGRFVTFVVNRWGKDVRVWTTLNEPMVYIYSGYMQGIFPPMEKRPNEKAVAPVMQSLLKAHALAYKIIKVFSTKNGVKASVGVTQHTREFAPYRNYALLDRIIAGKVEQAFIWDFTDAIQTGVLKVTNTDIEETIADLKGTQDFIGVNYYGRFYIKSNIFSPTKFEVKNHDESDESEIKNELGWADYPIGMKTILLTANNKYKLPLYILESGTAEAKHDDILRQRLITTHLAETAAAIEAGADVRGYFHWSLIDNFEWAEGYDARFGLVETDYKNGFARKKRKSFDTYKRIIETGISPDAYREAAKPYH</sequence>
<dbReference type="PRINTS" id="PR00131">
    <property type="entry name" value="GLHYDRLASE1"/>
</dbReference>